<evidence type="ECO:0000313" key="1">
    <source>
        <dbReference type="EMBL" id="MDR7088021.1"/>
    </source>
</evidence>
<comment type="caution">
    <text evidence="1">The sequence shown here is derived from an EMBL/GenBank/DDBJ whole genome shotgun (WGS) entry which is preliminary data.</text>
</comment>
<organism evidence="1 2">
    <name type="scientific">Cellvibrio fibrivorans</name>
    <dbReference type="NCBI Taxonomy" id="126350"/>
    <lineage>
        <taxon>Bacteria</taxon>
        <taxon>Pseudomonadati</taxon>
        <taxon>Pseudomonadota</taxon>
        <taxon>Gammaproteobacteria</taxon>
        <taxon>Cellvibrionales</taxon>
        <taxon>Cellvibrionaceae</taxon>
        <taxon>Cellvibrio</taxon>
    </lineage>
</organism>
<sequence length="107" mass="11271">MLLTIGAYINYRIAIIMRIKSVCAAIMALVFVSAGNSYADQKIKTKSNIKNDRVVQPVASSECTETCAEGEQCVKSPAAEAVSSDAVKSYCVAVSEEKSSAASAVSQ</sequence>
<reference evidence="1 2" key="1">
    <citation type="submission" date="2023-07" db="EMBL/GenBank/DDBJ databases">
        <title>Sorghum-associated microbial communities from plants grown in Nebraska, USA.</title>
        <authorList>
            <person name="Schachtman D."/>
        </authorList>
    </citation>
    <scope>NUCLEOTIDE SEQUENCE [LARGE SCALE GENOMIC DNA]</scope>
    <source>
        <strain evidence="1 2">BE190</strain>
    </source>
</reference>
<evidence type="ECO:0000313" key="2">
    <source>
        <dbReference type="Proteomes" id="UP001253595"/>
    </source>
</evidence>
<dbReference type="RefSeq" id="WP_310067120.1">
    <property type="nucleotide sequence ID" value="NZ_JAVDVX010000001.1"/>
</dbReference>
<protein>
    <submittedName>
        <fullName evidence="1">Uncharacterized protein</fullName>
    </submittedName>
</protein>
<gene>
    <name evidence="1" type="ORF">J2X05_000024</name>
</gene>
<dbReference type="EMBL" id="JAVDVX010000001">
    <property type="protein sequence ID" value="MDR7088021.1"/>
    <property type="molecule type" value="Genomic_DNA"/>
</dbReference>
<name>A0ABU1US64_9GAMM</name>
<accession>A0ABU1US64</accession>
<keyword evidence="2" id="KW-1185">Reference proteome</keyword>
<dbReference type="Proteomes" id="UP001253595">
    <property type="component" value="Unassembled WGS sequence"/>
</dbReference>
<proteinExistence type="predicted"/>